<dbReference type="PATRIC" id="fig|1126833.4.peg.4127"/>
<dbReference type="RefSeq" id="WP_045671655.1">
    <property type="nucleotide sequence ID" value="NZ_CP011058.1"/>
</dbReference>
<keyword evidence="3" id="KW-0804">Transcription</keyword>
<dbReference type="GO" id="GO:0003700">
    <property type="term" value="F:DNA-binding transcription factor activity"/>
    <property type="evidence" value="ECO:0007669"/>
    <property type="project" value="InterPro"/>
</dbReference>
<dbReference type="PRINTS" id="PR00037">
    <property type="entry name" value="HTHLACR"/>
</dbReference>
<dbReference type="OrthoDB" id="9797223at2"/>
<dbReference type="HOGENOM" id="CLU_060699_1_2_9"/>
<dbReference type="SMART" id="SM01134">
    <property type="entry name" value="DeoRC"/>
    <property type="match status" value="1"/>
</dbReference>
<evidence type="ECO:0000313" key="5">
    <source>
        <dbReference type="EMBL" id="AJY76227.1"/>
    </source>
</evidence>
<dbReference type="KEGG" id="pbj:VN24_18755"/>
<dbReference type="InterPro" id="IPR037171">
    <property type="entry name" value="NagB/RpiA_transferase-like"/>
</dbReference>
<gene>
    <name evidence="5" type="ORF">VN24_18755</name>
</gene>
<dbReference type="AlphaFoldDB" id="A0A0D5NML7"/>
<accession>A0A0D5NML7</accession>
<evidence type="ECO:0000259" key="4">
    <source>
        <dbReference type="PROSITE" id="PS51000"/>
    </source>
</evidence>
<dbReference type="SMART" id="SM00420">
    <property type="entry name" value="HTH_DEOR"/>
    <property type="match status" value="1"/>
</dbReference>
<dbReference type="Gene3D" id="3.40.50.1360">
    <property type="match status" value="1"/>
</dbReference>
<keyword evidence="2" id="KW-0238">DNA-binding</keyword>
<dbReference type="InterPro" id="IPR036388">
    <property type="entry name" value="WH-like_DNA-bd_sf"/>
</dbReference>
<feature type="domain" description="HTH deoR-type" evidence="4">
    <location>
        <begin position="3"/>
        <end position="58"/>
    </location>
</feature>
<dbReference type="PROSITE" id="PS00894">
    <property type="entry name" value="HTH_DEOR_1"/>
    <property type="match status" value="1"/>
</dbReference>
<dbReference type="EMBL" id="CP011058">
    <property type="protein sequence ID" value="AJY76227.1"/>
    <property type="molecule type" value="Genomic_DNA"/>
</dbReference>
<dbReference type="Proteomes" id="UP000032633">
    <property type="component" value="Chromosome"/>
</dbReference>
<dbReference type="Pfam" id="PF08220">
    <property type="entry name" value="HTH_DeoR"/>
    <property type="match status" value="1"/>
</dbReference>
<keyword evidence="1" id="KW-0805">Transcription regulation</keyword>
<dbReference type="InterPro" id="IPR018356">
    <property type="entry name" value="Tscrpt_reg_HTH_DeoR_CS"/>
</dbReference>
<evidence type="ECO:0000256" key="2">
    <source>
        <dbReference type="ARBA" id="ARBA00023125"/>
    </source>
</evidence>
<organism evidence="5 6">
    <name type="scientific">Paenibacillus beijingensis</name>
    <dbReference type="NCBI Taxonomy" id="1126833"/>
    <lineage>
        <taxon>Bacteria</taxon>
        <taxon>Bacillati</taxon>
        <taxon>Bacillota</taxon>
        <taxon>Bacilli</taxon>
        <taxon>Bacillales</taxon>
        <taxon>Paenibacillaceae</taxon>
        <taxon>Paenibacillus</taxon>
    </lineage>
</organism>
<dbReference type="InterPro" id="IPR014036">
    <property type="entry name" value="DeoR-like_C"/>
</dbReference>
<proteinExistence type="predicted"/>
<dbReference type="InterPro" id="IPR050313">
    <property type="entry name" value="Carb_Metab_HTH_regulators"/>
</dbReference>
<dbReference type="SUPFAM" id="SSF46785">
    <property type="entry name" value="Winged helix' DNA-binding domain"/>
    <property type="match status" value="1"/>
</dbReference>
<evidence type="ECO:0000256" key="1">
    <source>
        <dbReference type="ARBA" id="ARBA00023015"/>
    </source>
</evidence>
<dbReference type="GO" id="GO:0003677">
    <property type="term" value="F:DNA binding"/>
    <property type="evidence" value="ECO:0007669"/>
    <property type="project" value="UniProtKB-KW"/>
</dbReference>
<sequence>MLVAERYEKIVQLVNEKGSMRVSELSELCEVTEETIRRDLDRLEEAGRLRRSHGGAVSVKDQQPEIPYFVREIANMEEKRRIASEAVKHIEHGERILLDASTTAWYMASILPDIPLTVLTNSIKVATELASKEKIQVISTGGILAQRSLSFVGPLTERSLDAYYVNKLFFSCKGVHLGRGISESNELQATVKRKMIGIADRVYLLADASKFGIQAFTHVAELSEVDHLITDKRASAPLIELLEERSIEVSAV</sequence>
<dbReference type="PANTHER" id="PTHR30363">
    <property type="entry name" value="HTH-TYPE TRANSCRIPTIONAL REGULATOR SRLR-RELATED"/>
    <property type="match status" value="1"/>
</dbReference>
<dbReference type="SUPFAM" id="SSF100950">
    <property type="entry name" value="NagB/RpiA/CoA transferase-like"/>
    <property type="match status" value="1"/>
</dbReference>
<name>A0A0D5NML7_9BACL</name>
<reference evidence="6" key="2">
    <citation type="submission" date="2015-03" db="EMBL/GenBank/DDBJ databases">
        <title>Genome sequence of Paenibacillus beijingensis strain DSM 24997T.</title>
        <authorList>
            <person name="Kwak Y."/>
            <person name="Shin J.-H."/>
        </authorList>
    </citation>
    <scope>NUCLEOTIDE SEQUENCE [LARGE SCALE GENOMIC DNA]</scope>
    <source>
        <strain evidence="6">DSM 24997</strain>
    </source>
</reference>
<dbReference type="PANTHER" id="PTHR30363:SF44">
    <property type="entry name" value="AGA OPERON TRANSCRIPTIONAL REPRESSOR-RELATED"/>
    <property type="match status" value="1"/>
</dbReference>
<reference evidence="5 6" key="1">
    <citation type="journal article" date="2015" name="J. Biotechnol.">
        <title>Complete genome sequence of Paenibacillus beijingensis 7188(T) (=DSM 24997(T)), a novel rhizobacterium from jujube garden soil.</title>
        <authorList>
            <person name="Kwak Y."/>
            <person name="Shin J.H."/>
        </authorList>
    </citation>
    <scope>NUCLEOTIDE SEQUENCE [LARGE SCALE GENOMIC DNA]</scope>
    <source>
        <strain evidence="5 6">DSM 24997</strain>
    </source>
</reference>
<evidence type="ECO:0000313" key="6">
    <source>
        <dbReference type="Proteomes" id="UP000032633"/>
    </source>
</evidence>
<dbReference type="STRING" id="1126833.VN24_18755"/>
<dbReference type="InterPro" id="IPR001034">
    <property type="entry name" value="DeoR_HTH"/>
</dbReference>
<dbReference type="InterPro" id="IPR036390">
    <property type="entry name" value="WH_DNA-bd_sf"/>
</dbReference>
<dbReference type="PROSITE" id="PS51000">
    <property type="entry name" value="HTH_DEOR_2"/>
    <property type="match status" value="1"/>
</dbReference>
<evidence type="ECO:0000256" key="3">
    <source>
        <dbReference type="ARBA" id="ARBA00023163"/>
    </source>
</evidence>
<protein>
    <submittedName>
        <fullName evidence="5">DeoR faimly transcriptional regulator</fullName>
    </submittedName>
</protein>
<dbReference type="Pfam" id="PF00455">
    <property type="entry name" value="DeoRC"/>
    <property type="match status" value="1"/>
</dbReference>
<keyword evidence="6" id="KW-1185">Reference proteome</keyword>
<dbReference type="Gene3D" id="1.10.10.10">
    <property type="entry name" value="Winged helix-like DNA-binding domain superfamily/Winged helix DNA-binding domain"/>
    <property type="match status" value="1"/>
</dbReference>